<name>A0A7S9SUQ9_9VIRU</name>
<sequence>MNNINNLLDNMLITKPCNICKKPNNNNYKNICTDCVKKLTPHYENCTCIYCK</sequence>
<proteinExistence type="predicted"/>
<reference evidence="1" key="1">
    <citation type="submission" date="2020-08" db="EMBL/GenBank/DDBJ databases">
        <title>Bridging the membrane lipid divide: bacteria of the FCB group superphylum have the potential to synthesize archaeal ether lipids.</title>
        <authorList>
            <person name="Villanueva L."/>
            <person name="von Meijenfeldt F.A.B."/>
            <person name="Westbye A.B."/>
            <person name="Yadav S."/>
            <person name="Hopmans E.C."/>
            <person name="Dutilh B.E."/>
            <person name="Sinninghe Damste J.S."/>
        </authorList>
    </citation>
    <scope>NUCLEOTIDE SEQUENCE</scope>
    <source>
        <strain evidence="1">NIOZ-UU159</strain>
    </source>
</reference>
<protein>
    <submittedName>
        <fullName evidence="1">Uncharacterized protein</fullName>
    </submittedName>
</protein>
<organism evidence="1">
    <name type="scientific">Virus NIOZ-UU159</name>
    <dbReference type="NCBI Taxonomy" id="2763270"/>
    <lineage>
        <taxon>Viruses</taxon>
    </lineage>
</organism>
<evidence type="ECO:0000313" key="1">
    <source>
        <dbReference type="EMBL" id="QPI16785.1"/>
    </source>
</evidence>
<accession>A0A7S9SUQ9</accession>
<dbReference type="EMBL" id="MW030603">
    <property type="protein sequence ID" value="QPI16785.1"/>
    <property type="molecule type" value="Genomic_DNA"/>
</dbReference>
<gene>
    <name evidence="1" type="ORF">NIOZUU159_00280</name>
</gene>